<name>A0ABD5XWZ4_9EURY</name>
<dbReference type="GeneID" id="78818771"/>
<evidence type="ECO:0008006" key="4">
    <source>
        <dbReference type="Google" id="ProtNLM"/>
    </source>
</evidence>
<dbReference type="Proteomes" id="UP001596432">
    <property type="component" value="Unassembled WGS sequence"/>
</dbReference>
<feature type="transmembrane region" description="Helical" evidence="1">
    <location>
        <begin position="127"/>
        <end position="144"/>
    </location>
</feature>
<reference evidence="2 3" key="1">
    <citation type="journal article" date="2019" name="Int. J. Syst. Evol. Microbiol.">
        <title>The Global Catalogue of Microorganisms (GCM) 10K type strain sequencing project: providing services to taxonomists for standard genome sequencing and annotation.</title>
        <authorList>
            <consortium name="The Broad Institute Genomics Platform"/>
            <consortium name="The Broad Institute Genome Sequencing Center for Infectious Disease"/>
            <person name="Wu L."/>
            <person name="Ma J."/>
        </authorList>
    </citation>
    <scope>NUCLEOTIDE SEQUENCE [LARGE SCALE GENOMIC DNA]</scope>
    <source>
        <strain evidence="2 3">XZYJT29</strain>
    </source>
</reference>
<organism evidence="2 3">
    <name type="scientific">Halosimplex aquaticum</name>
    <dbReference type="NCBI Taxonomy" id="3026162"/>
    <lineage>
        <taxon>Archaea</taxon>
        <taxon>Methanobacteriati</taxon>
        <taxon>Methanobacteriota</taxon>
        <taxon>Stenosarchaea group</taxon>
        <taxon>Halobacteria</taxon>
        <taxon>Halobacteriales</taxon>
        <taxon>Haloarculaceae</taxon>
        <taxon>Halosimplex</taxon>
    </lineage>
</organism>
<evidence type="ECO:0000313" key="2">
    <source>
        <dbReference type="EMBL" id="MFC7138531.1"/>
    </source>
</evidence>
<protein>
    <recommendedName>
        <fullName evidence="4">DedA family protein</fullName>
    </recommendedName>
</protein>
<gene>
    <name evidence="2" type="ORF">ACFQMA_01620</name>
</gene>
<comment type="caution">
    <text evidence="2">The sequence shown here is derived from an EMBL/GenBank/DDBJ whole genome shotgun (WGS) entry which is preliminary data.</text>
</comment>
<proteinExistence type="predicted"/>
<accession>A0ABD5XWZ4</accession>
<keyword evidence="1" id="KW-1133">Transmembrane helix</keyword>
<evidence type="ECO:0000313" key="3">
    <source>
        <dbReference type="Proteomes" id="UP001596432"/>
    </source>
</evidence>
<dbReference type="RefSeq" id="WP_274324151.1">
    <property type="nucleotide sequence ID" value="NZ_CP118158.1"/>
</dbReference>
<keyword evidence="3" id="KW-1185">Reference proteome</keyword>
<sequence>MYLFEVSRSRSRSGQNARTRPWVSECGTRRLYRRSERRSSRAKRSILRRRIDRAEAYVDEHGFATLLFGAFAPIPRGYELLSIAGSAFGLDRRTYLVASVAGRGGKYFLAAVLALGEAARSLSEPELYGLIGVVSLVAVAAYLLRAR</sequence>
<keyword evidence="1" id="KW-0812">Transmembrane</keyword>
<keyword evidence="1" id="KW-0472">Membrane</keyword>
<dbReference type="EMBL" id="JBHTAS010000001">
    <property type="protein sequence ID" value="MFC7138531.1"/>
    <property type="molecule type" value="Genomic_DNA"/>
</dbReference>
<evidence type="ECO:0000256" key="1">
    <source>
        <dbReference type="SAM" id="Phobius"/>
    </source>
</evidence>
<dbReference type="AlphaFoldDB" id="A0ABD5XWZ4"/>